<protein>
    <submittedName>
        <fullName evidence="1">OsmC family protein</fullName>
    </submittedName>
</protein>
<dbReference type="InterPro" id="IPR036102">
    <property type="entry name" value="OsmC/Ohrsf"/>
</dbReference>
<dbReference type="AlphaFoldDB" id="A0A1S9EYT6"/>
<dbReference type="InterPro" id="IPR015946">
    <property type="entry name" value="KH_dom-like_a/b"/>
</dbReference>
<reference evidence="1" key="1">
    <citation type="submission" date="2022-10" db="EMBL/GenBank/DDBJ databases">
        <title>Complete genome sequence of Agrobacterium salinitolerans CFBP5507.</title>
        <authorList>
            <person name="Tchabashvili S."/>
            <person name="Yen H.-C."/>
            <person name="Haryono M."/>
            <person name="Lin Y.-C."/>
            <person name="Lai E.-M."/>
            <person name="Kuo C.-H."/>
        </authorList>
    </citation>
    <scope>NUCLEOTIDE SEQUENCE</scope>
    <source>
        <strain evidence="1">CFBP5507</strain>
    </source>
</reference>
<dbReference type="EMBL" id="CP109968">
    <property type="protein sequence ID" value="UYZ08643.1"/>
    <property type="molecule type" value="Genomic_DNA"/>
</dbReference>
<dbReference type="Pfam" id="PF02566">
    <property type="entry name" value="OsmC"/>
    <property type="match status" value="1"/>
</dbReference>
<accession>A0A1S9EYT6</accession>
<dbReference type="OrthoDB" id="8277427at2"/>
<dbReference type="Gene3D" id="3.30.300.20">
    <property type="match status" value="1"/>
</dbReference>
<dbReference type="SUPFAM" id="SSF82784">
    <property type="entry name" value="OsmC-like"/>
    <property type="match status" value="1"/>
</dbReference>
<dbReference type="InterPro" id="IPR003718">
    <property type="entry name" value="OsmC/Ohr_fam"/>
</dbReference>
<dbReference type="KEGG" id="asal:CFBP5507_06465"/>
<evidence type="ECO:0000313" key="2">
    <source>
        <dbReference type="Proteomes" id="UP000298735"/>
    </source>
</evidence>
<dbReference type="GeneID" id="79863542"/>
<proteinExistence type="predicted"/>
<evidence type="ECO:0000313" key="1">
    <source>
        <dbReference type="EMBL" id="UYZ08643.1"/>
    </source>
</evidence>
<name>A0A1S9EYT6_9HYPH</name>
<organism evidence="1 2">
    <name type="scientific">Agrobacterium salinitolerans</name>
    <dbReference type="NCBI Taxonomy" id="1183413"/>
    <lineage>
        <taxon>Bacteria</taxon>
        <taxon>Pseudomonadati</taxon>
        <taxon>Pseudomonadota</taxon>
        <taxon>Alphaproteobacteria</taxon>
        <taxon>Hyphomicrobiales</taxon>
        <taxon>Rhizobiaceae</taxon>
        <taxon>Rhizobium/Agrobacterium group</taxon>
        <taxon>Agrobacterium</taxon>
    </lineage>
</organism>
<gene>
    <name evidence="1" type="ORF">CFBP5507_06465</name>
</gene>
<dbReference type="RefSeq" id="WP_077982254.1">
    <property type="nucleotide sequence ID" value="NZ_CP074393.1"/>
</dbReference>
<dbReference type="Proteomes" id="UP000298735">
    <property type="component" value="Chromosome Circular"/>
</dbReference>
<sequence length="142" mass="14736">MADGGKVKLRPVGARAEVGRLGRPAISTVTGGKLDLVTGVAEPGFNPIDLLYSSLAACLALSARIAASRLGLLERFNGVVVEVTGEKSAEEPYSIVRFDIGIAVSGDFDENSRNAIAHLAEDICTVSNTLKGDAEFAMSVTG</sequence>